<comment type="cofactor">
    <cofactor evidence="1 3">
        <name>pyridoxal 5'-phosphate</name>
        <dbReference type="ChEBI" id="CHEBI:597326"/>
    </cofactor>
</comment>
<dbReference type="Proteomes" id="UP000244093">
    <property type="component" value="Unassembled WGS sequence"/>
</dbReference>
<evidence type="ECO:0000313" key="5">
    <source>
        <dbReference type="EMBL" id="PUA33990.1"/>
    </source>
</evidence>
<dbReference type="Pfam" id="PF00155">
    <property type="entry name" value="Aminotran_1_2"/>
    <property type="match status" value="1"/>
</dbReference>
<dbReference type="PROSITE" id="PS00105">
    <property type="entry name" value="AA_TRANSFER_CLASS_1"/>
    <property type="match status" value="1"/>
</dbReference>
<dbReference type="GO" id="GO:0008483">
    <property type="term" value="F:transaminase activity"/>
    <property type="evidence" value="ECO:0007669"/>
    <property type="project" value="UniProtKB-KW"/>
</dbReference>
<dbReference type="CDD" id="cd00609">
    <property type="entry name" value="AAT_like"/>
    <property type="match status" value="1"/>
</dbReference>
<dbReference type="EMBL" id="NBVN01000001">
    <property type="protein sequence ID" value="PUA33990.1"/>
    <property type="molecule type" value="Genomic_DNA"/>
</dbReference>
<keyword evidence="2" id="KW-0663">Pyridoxal phosphate</keyword>
<dbReference type="SUPFAM" id="SSF53383">
    <property type="entry name" value="PLP-dependent transferases"/>
    <property type="match status" value="1"/>
</dbReference>
<evidence type="ECO:0000256" key="2">
    <source>
        <dbReference type="ARBA" id="ARBA00022898"/>
    </source>
</evidence>
<feature type="domain" description="Aminotransferase class I/classII large" evidence="4">
    <location>
        <begin position="15"/>
        <end position="352"/>
    </location>
</feature>
<proteinExistence type="inferred from homology"/>
<dbReference type="PANTHER" id="PTHR42885:SF1">
    <property type="entry name" value="THREONINE-PHOSPHATE DECARBOXYLASE"/>
    <property type="match status" value="1"/>
</dbReference>
<dbReference type="AlphaFoldDB" id="A0A2R7Y8Y4"/>
<sequence>MMPLNRYHGGRVAENVLDFSVPVNPLGPPKHLIDILKRVIKDNVDTIIKYPDYEYSDLKKALAEFYNIKEQCVIPLNGAAEALYIVLAVYRPRNLIVVEPTFGDYREASYALGVRLTSIHYIENMDAFIFPLEPLLSISSNIARKSVILLSNPNNPTGSFIEVKYVREIAESFRESLIFVDEAFMDLSEKFRENALHLVEEYDNIVVVRSLTKSFSVPGLRMGFMHVCGKLSRILDLYRQPWNVNSIANHVFIELLSRFRDDMKEFLETSRRYIVLERSRVTSHLKYMRFVVYRSYAPYLLVRSHKFIAEEMNNMLMKYNIYVRDASSYTPLTKYFFRVAIRSKHDNDRFIEVMRKLFGDRNE</sequence>
<gene>
    <name evidence="5" type="ORF">B7O98_00835</name>
</gene>
<comment type="similarity">
    <text evidence="3">Belongs to the class-I pyridoxal-phosphate-dependent aminotransferase family.</text>
</comment>
<keyword evidence="3" id="KW-0808">Transferase</keyword>
<accession>A0A2R7Y8Y4</accession>
<keyword evidence="3" id="KW-0032">Aminotransferase</keyword>
<reference evidence="5 6" key="1">
    <citation type="journal article" date="2018" name="Syst. Appl. Microbiol.">
        <title>A new symbiotic nanoarchaeote (Candidatus Nanoclepta minutus) and its host (Zestosphaera tikiterensis gen. nov., sp. nov.) from a New Zealand hot spring.</title>
        <authorList>
            <person name="St John E."/>
            <person name="Liu Y."/>
            <person name="Podar M."/>
            <person name="Stott M.B."/>
            <person name="Meneghin J."/>
            <person name="Chen Z."/>
            <person name="Lagutin K."/>
            <person name="Mitchell K."/>
            <person name="Reysenbach A.L."/>
        </authorList>
    </citation>
    <scope>NUCLEOTIDE SEQUENCE [LARGE SCALE GENOMIC DNA]</scope>
    <source>
        <strain evidence="5">NZ3</strain>
    </source>
</reference>
<organism evidence="5 6">
    <name type="scientific">Zestosphaera tikiterensis</name>
    <dbReference type="NCBI Taxonomy" id="1973259"/>
    <lineage>
        <taxon>Archaea</taxon>
        <taxon>Thermoproteota</taxon>
        <taxon>Thermoprotei</taxon>
        <taxon>Desulfurococcales</taxon>
        <taxon>Desulfurococcaceae</taxon>
        <taxon>Zestosphaera</taxon>
    </lineage>
</organism>
<dbReference type="InterPro" id="IPR015422">
    <property type="entry name" value="PyrdxlP-dep_Trfase_small"/>
</dbReference>
<dbReference type="PANTHER" id="PTHR42885">
    <property type="entry name" value="HISTIDINOL-PHOSPHATE AMINOTRANSFERASE-RELATED"/>
    <property type="match status" value="1"/>
</dbReference>
<protein>
    <recommendedName>
        <fullName evidence="3">Aminotransferase</fullName>
        <ecNumber evidence="3">2.6.1.-</ecNumber>
    </recommendedName>
</protein>
<dbReference type="InterPro" id="IPR004838">
    <property type="entry name" value="NHTrfase_class1_PyrdxlP-BS"/>
</dbReference>
<dbReference type="InterPro" id="IPR015421">
    <property type="entry name" value="PyrdxlP-dep_Trfase_major"/>
</dbReference>
<evidence type="ECO:0000256" key="1">
    <source>
        <dbReference type="ARBA" id="ARBA00001933"/>
    </source>
</evidence>
<name>A0A2R7Y8Y4_9CREN</name>
<dbReference type="InterPro" id="IPR004839">
    <property type="entry name" value="Aminotransferase_I/II_large"/>
</dbReference>
<dbReference type="Gene3D" id="3.90.1150.10">
    <property type="entry name" value="Aspartate Aminotransferase, domain 1"/>
    <property type="match status" value="1"/>
</dbReference>
<dbReference type="InterPro" id="IPR015424">
    <property type="entry name" value="PyrdxlP-dep_Trfase"/>
</dbReference>
<dbReference type="GO" id="GO:0030170">
    <property type="term" value="F:pyridoxal phosphate binding"/>
    <property type="evidence" value="ECO:0007669"/>
    <property type="project" value="InterPro"/>
</dbReference>
<evidence type="ECO:0000259" key="4">
    <source>
        <dbReference type="Pfam" id="PF00155"/>
    </source>
</evidence>
<dbReference type="EC" id="2.6.1.-" evidence="3"/>
<comment type="caution">
    <text evidence="5">The sequence shown here is derived from an EMBL/GenBank/DDBJ whole genome shotgun (WGS) entry which is preliminary data.</text>
</comment>
<evidence type="ECO:0000313" key="6">
    <source>
        <dbReference type="Proteomes" id="UP000244093"/>
    </source>
</evidence>
<dbReference type="Gene3D" id="3.40.640.10">
    <property type="entry name" value="Type I PLP-dependent aspartate aminotransferase-like (Major domain)"/>
    <property type="match status" value="1"/>
</dbReference>
<evidence type="ECO:0000256" key="3">
    <source>
        <dbReference type="RuleBase" id="RU000481"/>
    </source>
</evidence>